<evidence type="ECO:0000256" key="1">
    <source>
        <dbReference type="ARBA" id="ARBA00004123"/>
    </source>
</evidence>
<dbReference type="GO" id="GO:0000124">
    <property type="term" value="C:SAGA complex"/>
    <property type="evidence" value="ECO:0007669"/>
    <property type="project" value="InterPro"/>
</dbReference>
<comment type="similarity">
    <text evidence="2">Belongs to the TAF12 family.</text>
</comment>
<keyword evidence="4" id="KW-0804">Transcription</keyword>
<dbReference type="OrthoDB" id="2193432at2759"/>
<keyword evidence="8" id="KW-0175">Coiled coil</keyword>
<feature type="compositionally biased region" description="Polar residues" evidence="9">
    <location>
        <begin position="257"/>
        <end position="283"/>
    </location>
</feature>
<feature type="domain" description="Transcription initiation factor TFIID subunit 12" evidence="10">
    <location>
        <begin position="394"/>
        <end position="466"/>
    </location>
</feature>
<feature type="region of interest" description="Disordered" evidence="9">
    <location>
        <begin position="86"/>
        <end position="152"/>
    </location>
</feature>
<dbReference type="FunFam" id="1.10.20.10:FF:000011">
    <property type="entry name" value="Transcription initiation factor TFIID subunit 12"/>
    <property type="match status" value="1"/>
</dbReference>
<feature type="compositionally biased region" description="Low complexity" evidence="9">
    <location>
        <begin position="1"/>
        <end position="21"/>
    </location>
</feature>
<dbReference type="HOGENOM" id="CLU_021602_1_0_1"/>
<dbReference type="Proteomes" id="UP000005222">
    <property type="component" value="Chromosome J"/>
</dbReference>
<accession>G8YDF4</accession>
<evidence type="ECO:0000259" key="10">
    <source>
        <dbReference type="Pfam" id="PF03847"/>
    </source>
</evidence>
<evidence type="ECO:0000256" key="2">
    <source>
        <dbReference type="ARBA" id="ARBA00007530"/>
    </source>
</evidence>
<dbReference type="InterPro" id="IPR003228">
    <property type="entry name" value="TFIID_TAF12_dom"/>
</dbReference>
<evidence type="ECO:0000313" key="12">
    <source>
        <dbReference type="Proteomes" id="UP000005222"/>
    </source>
</evidence>
<gene>
    <name evidence="11" type="primary">Piso0_002758</name>
    <name evidence="11" type="ORF">GNLVRS01_PISO0J18929g</name>
</gene>
<evidence type="ECO:0000256" key="7">
    <source>
        <dbReference type="ARBA" id="ARBA00093657"/>
    </source>
</evidence>
<dbReference type="eggNOG" id="KOG1142">
    <property type="taxonomic scope" value="Eukaryota"/>
</dbReference>
<keyword evidence="12" id="KW-1185">Reference proteome</keyword>
<dbReference type="GO" id="GO:0017025">
    <property type="term" value="F:TBP-class protein binding"/>
    <property type="evidence" value="ECO:0007669"/>
    <property type="project" value="TreeGrafter"/>
</dbReference>
<dbReference type="PANTHER" id="PTHR12264:SF21">
    <property type="entry name" value="TRANSCRIPTION INITIATION FACTOR TFIID SUBUNIT 12"/>
    <property type="match status" value="1"/>
</dbReference>
<dbReference type="InParanoid" id="G8YDF4"/>
<evidence type="ECO:0000256" key="3">
    <source>
        <dbReference type="ARBA" id="ARBA00023015"/>
    </source>
</evidence>
<evidence type="ECO:0000256" key="4">
    <source>
        <dbReference type="ARBA" id="ARBA00023163"/>
    </source>
</evidence>
<dbReference type="InterPro" id="IPR037794">
    <property type="entry name" value="TAF12"/>
</dbReference>
<feature type="compositionally biased region" description="Polar residues" evidence="9">
    <location>
        <begin position="241"/>
        <end position="250"/>
    </location>
</feature>
<sequence>MNSNNNEGSNQSIGNSGSQSNVGTPLPQRQVSIQPSQANQLVQALKNEVSLAKAAGNDTAKAQQHYAKAESIKQVLLNYQAQQRARMAQQQQQQQQGRTPTETAGTLGNAAGNNQVRNRPVGPQNNPHAQAGINQSQGMQSSPGYTGGSASPAPSIGNIASVEKFNQAKAHLAELERKIQQLQNSKKSYNLNQEQMSSVDNQLAELRNKYTQYQKYAIYIKAQLVDQAKSTSSPPAGMASTPATSGNPQDQLLKMQRSGSTPPQSIDSPNVSGKLPNTTQDKSSIPAKRSASPPAGTSSNTPSKSTQSPQFNLSGITKPSVPSIPISSNINVKPPTAVTLKETGNNNRATLSSGVANGMSPILGTPAIVKLPTYELASGGAGGPIPDNGGRVLTKRKLSDLVNTIGADEGDGKTVIDGDVEELLLDLADEFISSVTGFACRLAKHRKVDSIDVRDVQLHLERNWNIKIPGYAMDEIRSTRRWQPNNSYNQKLSGIEISKSVNGNIN</sequence>
<proteinExistence type="inferred from homology"/>
<feature type="compositionally biased region" description="Polar residues" evidence="9">
    <location>
        <begin position="27"/>
        <end position="37"/>
    </location>
</feature>
<dbReference type="GO" id="GO:0051123">
    <property type="term" value="P:RNA polymerase II preinitiation complex assembly"/>
    <property type="evidence" value="ECO:0007669"/>
    <property type="project" value="TreeGrafter"/>
</dbReference>
<feature type="region of interest" description="Disordered" evidence="9">
    <location>
        <begin position="1"/>
        <end position="37"/>
    </location>
</feature>
<dbReference type="EMBL" id="FO082050">
    <property type="protein sequence ID" value="CCE82985.1"/>
    <property type="molecule type" value="Genomic_DNA"/>
</dbReference>
<evidence type="ECO:0000256" key="5">
    <source>
        <dbReference type="ARBA" id="ARBA00023242"/>
    </source>
</evidence>
<name>G8YDF4_PICSO</name>
<feature type="compositionally biased region" description="Low complexity" evidence="9">
    <location>
        <begin position="318"/>
        <end position="332"/>
    </location>
</feature>
<comment type="subcellular location">
    <subcellularLocation>
        <location evidence="1">Nucleus</location>
    </subcellularLocation>
</comment>
<dbReference type="STRING" id="559304.G8YDF4"/>
<dbReference type="CDD" id="cd07981">
    <property type="entry name" value="HFD_TAF12"/>
    <property type="match status" value="1"/>
</dbReference>
<dbReference type="AlphaFoldDB" id="G8YDF4"/>
<dbReference type="InterPro" id="IPR009072">
    <property type="entry name" value="Histone-fold"/>
</dbReference>
<dbReference type="GO" id="GO:0005669">
    <property type="term" value="C:transcription factor TFIID complex"/>
    <property type="evidence" value="ECO:0007669"/>
    <property type="project" value="InterPro"/>
</dbReference>
<feature type="coiled-coil region" evidence="8">
    <location>
        <begin position="165"/>
        <end position="209"/>
    </location>
</feature>
<feature type="compositionally biased region" description="Polar residues" evidence="9">
    <location>
        <begin position="97"/>
        <end position="144"/>
    </location>
</feature>
<dbReference type="GO" id="GO:0046982">
    <property type="term" value="F:protein heterodimerization activity"/>
    <property type="evidence" value="ECO:0007669"/>
    <property type="project" value="InterPro"/>
</dbReference>
<protein>
    <recommendedName>
        <fullName evidence="6">TBP-associated factor 12</fullName>
    </recommendedName>
    <alternativeName>
        <fullName evidence="7">Transcription initiation factor TFIID subunit 12</fullName>
    </alternativeName>
</protein>
<dbReference type="OMA" id="PANEMAQ"/>
<evidence type="ECO:0000256" key="6">
    <source>
        <dbReference type="ARBA" id="ARBA00075089"/>
    </source>
</evidence>
<evidence type="ECO:0000256" key="8">
    <source>
        <dbReference type="SAM" id="Coils"/>
    </source>
</evidence>
<organism evidence="11 12">
    <name type="scientific">Pichia sorbitophila (strain ATCC MYA-4447 / BCRC 22081 / CBS 7064 / NBRC 10061 / NRRL Y-12695)</name>
    <name type="common">Hybrid yeast</name>
    <dbReference type="NCBI Taxonomy" id="559304"/>
    <lineage>
        <taxon>Eukaryota</taxon>
        <taxon>Fungi</taxon>
        <taxon>Dikarya</taxon>
        <taxon>Ascomycota</taxon>
        <taxon>Saccharomycotina</taxon>
        <taxon>Pichiomycetes</taxon>
        <taxon>Debaryomycetaceae</taxon>
        <taxon>Millerozyma</taxon>
    </lineage>
</organism>
<evidence type="ECO:0000256" key="9">
    <source>
        <dbReference type="SAM" id="MobiDB-lite"/>
    </source>
</evidence>
<dbReference type="PANTHER" id="PTHR12264">
    <property type="entry name" value="TRANSCRIPTION INITIATION FACTOR TFIID SUBUNIT 12"/>
    <property type="match status" value="1"/>
</dbReference>
<feature type="compositionally biased region" description="Polar residues" evidence="9">
    <location>
        <begin position="295"/>
        <end position="317"/>
    </location>
</feature>
<reference evidence="11 12" key="1">
    <citation type="journal article" date="2012" name="G3 (Bethesda)">
        <title>Pichia sorbitophila, an interspecies yeast hybrid reveals early steps of genome resolution following polyploidization.</title>
        <authorList>
            <person name="Leh Louis V."/>
            <person name="Despons L."/>
            <person name="Friedrich A."/>
            <person name="Martin T."/>
            <person name="Durrens P."/>
            <person name="Casaregola S."/>
            <person name="Neuveglise C."/>
            <person name="Fairhead C."/>
            <person name="Marck C."/>
            <person name="Cruz J.A."/>
            <person name="Straub M.L."/>
            <person name="Kugler V."/>
            <person name="Sacerdot C."/>
            <person name="Uzunov Z."/>
            <person name="Thierry A."/>
            <person name="Weiss S."/>
            <person name="Bleykasten C."/>
            <person name="De Montigny J."/>
            <person name="Jacques N."/>
            <person name="Jung P."/>
            <person name="Lemaire M."/>
            <person name="Mallet S."/>
            <person name="Morel G."/>
            <person name="Richard G.F."/>
            <person name="Sarkar A."/>
            <person name="Savel G."/>
            <person name="Schacherer J."/>
            <person name="Seret M.L."/>
            <person name="Talla E."/>
            <person name="Samson G."/>
            <person name="Jubin C."/>
            <person name="Poulain J."/>
            <person name="Vacherie B."/>
            <person name="Barbe V."/>
            <person name="Pelletier E."/>
            <person name="Sherman D.J."/>
            <person name="Westhof E."/>
            <person name="Weissenbach J."/>
            <person name="Baret P.V."/>
            <person name="Wincker P."/>
            <person name="Gaillardin C."/>
            <person name="Dujon B."/>
            <person name="Souciet J.L."/>
        </authorList>
    </citation>
    <scope>NUCLEOTIDE SEQUENCE [LARGE SCALE GENOMIC DNA]</scope>
    <source>
        <strain evidence="12">ATCC MYA-4447 / BCRC 22081 / CBS 7064 / NBRC 10061 / NRRL Y-12695</strain>
    </source>
</reference>
<dbReference type="Pfam" id="PF03847">
    <property type="entry name" value="TFIID_20kDa"/>
    <property type="match status" value="1"/>
</dbReference>
<dbReference type="FunCoup" id="G8YDF4">
    <property type="interactions" value="842"/>
</dbReference>
<keyword evidence="5" id="KW-0539">Nucleus</keyword>
<feature type="compositionally biased region" description="Low complexity" evidence="9">
    <location>
        <begin position="86"/>
        <end position="96"/>
    </location>
</feature>
<dbReference type="Gene3D" id="1.10.20.10">
    <property type="entry name" value="Histone, subunit A"/>
    <property type="match status" value="1"/>
</dbReference>
<evidence type="ECO:0000313" key="11">
    <source>
        <dbReference type="EMBL" id="CCE82985.1"/>
    </source>
</evidence>
<dbReference type="SUPFAM" id="SSF47113">
    <property type="entry name" value="Histone-fold"/>
    <property type="match status" value="1"/>
</dbReference>
<dbReference type="GO" id="GO:0003677">
    <property type="term" value="F:DNA binding"/>
    <property type="evidence" value="ECO:0007669"/>
    <property type="project" value="TreeGrafter"/>
</dbReference>
<feature type="region of interest" description="Disordered" evidence="9">
    <location>
        <begin position="230"/>
        <end position="332"/>
    </location>
</feature>
<keyword evidence="3" id="KW-0805">Transcription regulation</keyword>